<dbReference type="PANTHER" id="PTHR31751:SF7">
    <property type="entry name" value="THAP-TYPE DOMAIN-CONTAINING PROTEIN"/>
    <property type="match status" value="1"/>
</dbReference>
<protein>
    <recommendedName>
        <fullName evidence="4">Transposase</fullName>
    </recommendedName>
</protein>
<sequence>MPPWQRPPDTRRGDRHTPRGCPEAPGGLIRVPQSHVDIWSRCRRALSEGGPLVSNAEVLRWLLETARPFVERMLPNEAREEEEAPVDIEAQERVIIEEANPVVGTALVTEDQQRVIIEEANPAVGATPVTEDQQGRRRVPNSAVGEDRVHDSQSSTDRVLDSQPVQLVSPNPDPSRASIVDGLPRYGFISARKLFELFQTFQVRCPRQGCEQFICVQSMSSIHQTYKMKLSCPHQHYYPFMTSEFELYYGVHAVTTLMYHSALCAGLTYTQLDALYMEAGIARVSENQFMGFQSGGNRRMGWIEVVLERWAEEKADVHRQIRHIYFLEDQPRRHFVVYADLRYDSSRNGFNGTCAFINRDDGRVVELVNIQRTETSNNSWLIEYKAFEAGLERLQAAGILPDEVVHDDKSSVDAILRRFGIVSQKDLWHKCKNVLKKFIVDVQQKKRTATSVREATSVADLQMLTKTQLEHWLRESTFSNCGIAM</sequence>
<keyword evidence="3" id="KW-1185">Reference proteome</keyword>
<evidence type="ECO:0008006" key="4">
    <source>
        <dbReference type="Google" id="ProtNLM"/>
    </source>
</evidence>
<name>A0ABD3HMF3_9MARC</name>
<evidence type="ECO:0000313" key="2">
    <source>
        <dbReference type="EMBL" id="KAL3691464.1"/>
    </source>
</evidence>
<comment type="caution">
    <text evidence="2">The sequence shown here is derived from an EMBL/GenBank/DDBJ whole genome shotgun (WGS) entry which is preliminary data.</text>
</comment>
<feature type="region of interest" description="Disordered" evidence="1">
    <location>
        <begin position="125"/>
        <end position="161"/>
    </location>
</feature>
<dbReference type="Proteomes" id="UP001633002">
    <property type="component" value="Unassembled WGS sequence"/>
</dbReference>
<organism evidence="2 3">
    <name type="scientific">Riccia sorocarpa</name>
    <dbReference type="NCBI Taxonomy" id="122646"/>
    <lineage>
        <taxon>Eukaryota</taxon>
        <taxon>Viridiplantae</taxon>
        <taxon>Streptophyta</taxon>
        <taxon>Embryophyta</taxon>
        <taxon>Marchantiophyta</taxon>
        <taxon>Marchantiopsida</taxon>
        <taxon>Marchantiidae</taxon>
        <taxon>Marchantiales</taxon>
        <taxon>Ricciaceae</taxon>
        <taxon>Riccia</taxon>
    </lineage>
</organism>
<reference evidence="2 3" key="1">
    <citation type="submission" date="2024-09" db="EMBL/GenBank/DDBJ databases">
        <title>Chromosome-scale assembly of Riccia sorocarpa.</title>
        <authorList>
            <person name="Paukszto L."/>
        </authorList>
    </citation>
    <scope>NUCLEOTIDE SEQUENCE [LARGE SCALE GENOMIC DNA]</scope>
    <source>
        <strain evidence="2">LP-2024</strain>
        <tissue evidence="2">Aerial parts of the thallus</tissue>
    </source>
</reference>
<feature type="compositionally biased region" description="Basic and acidic residues" evidence="1">
    <location>
        <begin position="8"/>
        <end position="17"/>
    </location>
</feature>
<gene>
    <name evidence="2" type="ORF">R1sor_005115</name>
</gene>
<feature type="region of interest" description="Disordered" evidence="1">
    <location>
        <begin position="1"/>
        <end position="27"/>
    </location>
</feature>
<dbReference type="EMBL" id="JBJQOH010000003">
    <property type="protein sequence ID" value="KAL3691464.1"/>
    <property type="molecule type" value="Genomic_DNA"/>
</dbReference>
<dbReference type="AlphaFoldDB" id="A0ABD3HMF3"/>
<proteinExistence type="predicted"/>
<accession>A0ABD3HMF3</accession>
<evidence type="ECO:0000313" key="3">
    <source>
        <dbReference type="Proteomes" id="UP001633002"/>
    </source>
</evidence>
<dbReference type="PANTHER" id="PTHR31751">
    <property type="entry name" value="SI:CH211-108C17.2-RELATED-RELATED"/>
    <property type="match status" value="1"/>
</dbReference>
<feature type="compositionally biased region" description="Polar residues" evidence="1">
    <location>
        <begin position="152"/>
        <end position="161"/>
    </location>
</feature>
<evidence type="ECO:0000256" key="1">
    <source>
        <dbReference type="SAM" id="MobiDB-lite"/>
    </source>
</evidence>